<dbReference type="Pfam" id="PF00950">
    <property type="entry name" value="ABC-3"/>
    <property type="match status" value="1"/>
</dbReference>
<feature type="transmembrane region" description="Helical" evidence="7">
    <location>
        <begin position="199"/>
        <end position="218"/>
    </location>
</feature>
<evidence type="ECO:0000256" key="1">
    <source>
        <dbReference type="ARBA" id="ARBA00004141"/>
    </source>
</evidence>
<feature type="transmembrane region" description="Helical" evidence="7">
    <location>
        <begin position="60"/>
        <end position="85"/>
    </location>
</feature>
<evidence type="ECO:0000256" key="4">
    <source>
        <dbReference type="ARBA" id="ARBA00022989"/>
    </source>
</evidence>
<accession>A0ABY9XMN3</accession>
<feature type="transmembrane region" description="Helical" evidence="7">
    <location>
        <begin position="97"/>
        <end position="116"/>
    </location>
</feature>
<dbReference type="PANTHER" id="PTHR30477:SF24">
    <property type="entry name" value="IRON TRANSPORT SYSTEM MEMBRANE PROTEIN HI_0359-RELATED"/>
    <property type="match status" value="1"/>
</dbReference>
<keyword evidence="9" id="KW-1185">Reference proteome</keyword>
<comment type="subcellular location">
    <subcellularLocation>
        <location evidence="6">Cell membrane</location>
        <topology evidence="6">Multi-pass membrane protein</topology>
    </subcellularLocation>
    <subcellularLocation>
        <location evidence="1">Membrane</location>
        <topology evidence="1">Multi-pass membrane protein</topology>
    </subcellularLocation>
</comment>
<feature type="transmembrane region" description="Helical" evidence="7">
    <location>
        <begin position="136"/>
        <end position="154"/>
    </location>
</feature>
<organism evidence="8 9">
    <name type="scientific">Xenorhabdus griffiniae</name>
    <dbReference type="NCBI Taxonomy" id="351672"/>
    <lineage>
        <taxon>Bacteria</taxon>
        <taxon>Pseudomonadati</taxon>
        <taxon>Pseudomonadota</taxon>
        <taxon>Gammaproteobacteria</taxon>
        <taxon>Enterobacterales</taxon>
        <taxon>Morganellaceae</taxon>
        <taxon>Xenorhabdus</taxon>
    </lineage>
</organism>
<name>A0ABY9XMN3_9GAMM</name>
<dbReference type="RefSeq" id="WP_189760973.1">
    <property type="nucleotide sequence ID" value="NZ_CAWPOC010000034.1"/>
</dbReference>
<dbReference type="Proteomes" id="UP001300348">
    <property type="component" value="Chromosome"/>
</dbReference>
<dbReference type="GeneID" id="88855720"/>
<proteinExistence type="inferred from homology"/>
<feature type="transmembrane region" description="Helical" evidence="7">
    <location>
        <begin position="252"/>
        <end position="271"/>
    </location>
</feature>
<keyword evidence="5 7" id="KW-0472">Membrane</keyword>
<keyword evidence="4 7" id="KW-1133">Transmembrane helix</keyword>
<keyword evidence="3 6" id="KW-0812">Transmembrane</keyword>
<sequence>MNTFIELITEPFMHEFMRRAIYAAIMVGAVCAVLSCYLVLKGWSLMGDAISHAVLPGIVLAFVTGIPLAIGAFLSGISCAFATGYLKEHSRIKEDTVMGIVFSGMFAFGLVLFTRIDTDQHLTHILFGSILGITQHELLQTLCIAGITLAIVLLKRKDFMLYCFDPNQARVVGLPVKLLHYGLLSLLALTIVASLQAVGIILVIAMLISPGIIAFILCRSFDRMLIVAMVASISSSVLGTIISFHIDGETGPCIVIIQAIFFAIALTYDQIKLACKKANKRSFEKISSHEVSIPEKSN</sequence>
<dbReference type="CDD" id="cd06550">
    <property type="entry name" value="TM_ABC_iron-siderophores_like"/>
    <property type="match status" value="1"/>
</dbReference>
<evidence type="ECO:0000313" key="8">
    <source>
        <dbReference type="EMBL" id="WNH03810.1"/>
    </source>
</evidence>
<dbReference type="InterPro" id="IPR001626">
    <property type="entry name" value="ABC_TroCD"/>
</dbReference>
<protein>
    <submittedName>
        <fullName evidence="8">Metal ABC transporter permease</fullName>
    </submittedName>
</protein>
<dbReference type="PANTHER" id="PTHR30477">
    <property type="entry name" value="ABC-TRANSPORTER METAL-BINDING PROTEIN"/>
    <property type="match status" value="1"/>
</dbReference>
<dbReference type="SUPFAM" id="SSF81345">
    <property type="entry name" value="ABC transporter involved in vitamin B12 uptake, BtuC"/>
    <property type="match status" value="1"/>
</dbReference>
<dbReference type="InterPro" id="IPR037294">
    <property type="entry name" value="ABC_BtuC-like"/>
</dbReference>
<evidence type="ECO:0000256" key="3">
    <source>
        <dbReference type="ARBA" id="ARBA00022692"/>
    </source>
</evidence>
<evidence type="ECO:0000256" key="7">
    <source>
        <dbReference type="SAM" id="Phobius"/>
    </source>
</evidence>
<evidence type="ECO:0000256" key="6">
    <source>
        <dbReference type="RuleBase" id="RU003943"/>
    </source>
</evidence>
<evidence type="ECO:0000313" key="9">
    <source>
        <dbReference type="Proteomes" id="UP001300348"/>
    </source>
</evidence>
<dbReference type="EMBL" id="CP133647">
    <property type="protein sequence ID" value="WNH03810.1"/>
    <property type="molecule type" value="Genomic_DNA"/>
</dbReference>
<feature type="transmembrane region" description="Helical" evidence="7">
    <location>
        <begin position="174"/>
        <end position="193"/>
    </location>
</feature>
<feature type="transmembrane region" description="Helical" evidence="7">
    <location>
        <begin position="225"/>
        <end position="246"/>
    </location>
</feature>
<keyword evidence="6" id="KW-0813">Transport</keyword>
<feature type="transmembrane region" description="Helical" evidence="7">
    <location>
        <begin position="20"/>
        <end position="40"/>
    </location>
</feature>
<comment type="similarity">
    <text evidence="2 6">Belongs to the ABC-3 integral membrane protein family.</text>
</comment>
<gene>
    <name evidence="8" type="ORF">QL112_009145</name>
</gene>
<reference evidence="8 9" key="1">
    <citation type="journal article" date="2023" name="Access Microbiol">
        <title>The genome of a steinernematid-associated Pseudomonas piscis bacterium encodes the biosynthesis of insect toxins.</title>
        <authorList>
            <person name="Awori R.M."/>
            <person name="Hendre P."/>
            <person name="Amugune N.O."/>
        </authorList>
    </citation>
    <scope>NUCLEOTIDE SEQUENCE [LARGE SCALE GENOMIC DNA]</scope>
    <source>
        <strain evidence="8 9">97</strain>
    </source>
</reference>
<evidence type="ECO:0000256" key="2">
    <source>
        <dbReference type="ARBA" id="ARBA00008034"/>
    </source>
</evidence>
<evidence type="ECO:0000256" key="5">
    <source>
        <dbReference type="ARBA" id="ARBA00023136"/>
    </source>
</evidence>
<dbReference type="Gene3D" id="1.10.3470.10">
    <property type="entry name" value="ABC transporter involved in vitamin B12 uptake, BtuC"/>
    <property type="match status" value="1"/>
</dbReference>